<reference evidence="2" key="2">
    <citation type="submission" date="2018-07" db="EMBL/GenBank/DDBJ databases">
        <authorList>
            <person name="Mckenzie S.K."/>
            <person name="Kronauer D.J.C."/>
        </authorList>
    </citation>
    <scope>NUCLEOTIDE SEQUENCE</scope>
    <source>
        <strain evidence="2">Clonal line C1</strain>
    </source>
</reference>
<proteinExistence type="predicted"/>
<gene>
    <name evidence="2" type="ORF">DMN91_003480</name>
</gene>
<reference evidence="2" key="1">
    <citation type="journal article" date="2018" name="Genome Res.">
        <title>The genomic architecture and molecular evolution of ant odorant receptors.</title>
        <authorList>
            <person name="McKenzie S.K."/>
            <person name="Kronauer D.J.C."/>
        </authorList>
    </citation>
    <scope>NUCLEOTIDE SEQUENCE [LARGE SCALE GENOMIC DNA]</scope>
    <source>
        <strain evidence="2">Clonal line C1</strain>
    </source>
</reference>
<sequence>DLRRFSFRVGCSEQLDRDRNARCVAICEARAVARGRAGDNTSAGTRVTRQWRIERDRGVRYLAAPLAKFATSSASVFTAVVYASASVNARLVRAIEGCVARQARLEIASRQIARPAEANDSDSTNSSSSSSVGGGGDGGGGGGQAASDTARFMVLVYPAEKTAEHVHVRAVASVIMRCQSAILTCHESPVVLA</sequence>
<dbReference type="EMBL" id="QOIP01000004">
    <property type="protein sequence ID" value="RLU23277.1"/>
    <property type="molecule type" value="Genomic_DNA"/>
</dbReference>
<feature type="compositionally biased region" description="Gly residues" evidence="1">
    <location>
        <begin position="132"/>
        <end position="144"/>
    </location>
</feature>
<evidence type="ECO:0000313" key="2">
    <source>
        <dbReference type="EMBL" id="RLU23277.1"/>
    </source>
</evidence>
<evidence type="ECO:0000256" key="1">
    <source>
        <dbReference type="SAM" id="MobiDB-lite"/>
    </source>
</evidence>
<name>A0A3L8DS75_OOCBI</name>
<feature type="region of interest" description="Disordered" evidence="1">
    <location>
        <begin position="114"/>
        <end position="145"/>
    </location>
</feature>
<dbReference type="AlphaFoldDB" id="A0A3L8DS75"/>
<dbReference type="Proteomes" id="UP000279307">
    <property type="component" value="Chromosome 4"/>
</dbReference>
<feature type="non-terminal residue" evidence="2">
    <location>
        <position position="1"/>
    </location>
</feature>
<feature type="compositionally biased region" description="Low complexity" evidence="1">
    <location>
        <begin position="121"/>
        <end position="131"/>
    </location>
</feature>
<organism evidence="2">
    <name type="scientific">Ooceraea biroi</name>
    <name type="common">Clonal raider ant</name>
    <name type="synonym">Cerapachys biroi</name>
    <dbReference type="NCBI Taxonomy" id="2015173"/>
    <lineage>
        <taxon>Eukaryota</taxon>
        <taxon>Metazoa</taxon>
        <taxon>Ecdysozoa</taxon>
        <taxon>Arthropoda</taxon>
        <taxon>Hexapoda</taxon>
        <taxon>Insecta</taxon>
        <taxon>Pterygota</taxon>
        <taxon>Neoptera</taxon>
        <taxon>Endopterygota</taxon>
        <taxon>Hymenoptera</taxon>
        <taxon>Apocrita</taxon>
        <taxon>Aculeata</taxon>
        <taxon>Formicoidea</taxon>
        <taxon>Formicidae</taxon>
        <taxon>Dorylinae</taxon>
        <taxon>Ooceraea</taxon>
    </lineage>
</organism>
<accession>A0A3L8DS75</accession>
<protein>
    <submittedName>
        <fullName evidence="2">Uncharacterized protein</fullName>
    </submittedName>
</protein>
<comment type="caution">
    <text evidence="2">The sequence shown here is derived from an EMBL/GenBank/DDBJ whole genome shotgun (WGS) entry which is preliminary data.</text>
</comment>